<evidence type="ECO:0000256" key="1">
    <source>
        <dbReference type="ARBA" id="ARBA00022837"/>
    </source>
</evidence>
<feature type="domain" description="EF-hand" evidence="3">
    <location>
        <begin position="521"/>
        <end position="556"/>
    </location>
</feature>
<dbReference type="InterPro" id="IPR011992">
    <property type="entry name" value="EF-hand-dom_pair"/>
</dbReference>
<evidence type="ECO:0000313" key="4">
    <source>
        <dbReference type="EMBL" id="KAJ0401429.1"/>
    </source>
</evidence>
<feature type="transmembrane region" description="Helical" evidence="2">
    <location>
        <begin position="59"/>
        <end position="77"/>
    </location>
</feature>
<feature type="transmembrane region" description="Helical" evidence="2">
    <location>
        <begin position="396"/>
        <end position="423"/>
    </location>
</feature>
<comment type="caution">
    <text evidence="4">The sequence shown here is derived from an EMBL/GenBank/DDBJ whole genome shotgun (WGS) entry which is preliminary data.</text>
</comment>
<gene>
    <name evidence="4" type="ORF">P43SY_000997</name>
</gene>
<accession>A0AAD5Q965</accession>
<keyword evidence="2" id="KW-0472">Membrane</keyword>
<reference evidence="4" key="1">
    <citation type="submission" date="2021-12" db="EMBL/GenBank/DDBJ databases">
        <title>Prjna785345.</title>
        <authorList>
            <person name="Rujirawat T."/>
            <person name="Krajaejun T."/>
        </authorList>
    </citation>
    <scope>NUCLEOTIDE SEQUENCE</scope>
    <source>
        <strain evidence="4">Pi057C3</strain>
    </source>
</reference>
<feature type="transmembrane region" description="Helical" evidence="2">
    <location>
        <begin position="20"/>
        <end position="38"/>
    </location>
</feature>
<dbReference type="PROSITE" id="PS00018">
    <property type="entry name" value="EF_HAND_1"/>
    <property type="match status" value="1"/>
</dbReference>
<feature type="transmembrane region" description="Helical" evidence="2">
    <location>
        <begin position="429"/>
        <end position="449"/>
    </location>
</feature>
<evidence type="ECO:0000256" key="2">
    <source>
        <dbReference type="SAM" id="Phobius"/>
    </source>
</evidence>
<keyword evidence="1" id="KW-0106">Calcium</keyword>
<dbReference type="PROSITE" id="PS50222">
    <property type="entry name" value="EF_HAND_2"/>
    <property type="match status" value="1"/>
</dbReference>
<name>A0AAD5Q965_PYTIN</name>
<sequence length="722" mass="81215">MAGDSSASASLFRVGDNVELWRLLFHLSILVAFIVALEQCLHWLQHRLKGKYHEMLTKVYGELMILGFIGLGIKLLKEVAHLNAYGKPMIAFQAADLTVFILAVALILQSIIVFFKLRRKNVQVDKAELISSGYLLDLVAQHTRASSWAAWCCRRRAVGERLRGPDTRRAISPADFVEVAKMRILRHFFLSSHGLPELFPFSKYLRQAQDNQISHMIEVQVSTWIVLLLCAWAIDSVAQMFIDWNERQEHYAIVLAFLLFSWAAVLLHLAIDVYFRWAIQRLLATASGTSSRDVFTALERIAEEELGQADRELADDAIRVMEQVREEEQLKRAHRHRGHHFLAQDTGFQLVGTIYRNVSSKMLRAGSSGGDGHAAAPAPAPARPHRVHVAFFSRKAWHFVVMSTLMLNGFYLALFCQCVLYQMDDIYDEFGAVPVAIIPLPLLINMVLFQPRILRNFILVSCVTRVDVKALGDVIDHFTETVQLRTEFVHCVNDHLEQHGQKLDDVLAEFAARDVSASGFLDLDDVLAEFAARDVSASGFLDVNELRLALHPFGFKLSFFRFNSVAKLLFQIRGYKVEYAQVLKLLSLGQAEQMRLEYSDALVALLGLNDPVEASLSRQASLGILRSAAAVDASSDSSVVIMNRSRDSTGFSAQAHDTRPTPYLSAQSSMMFRSNRSLLRANSNVVRSVYQMDFDSFHTSATATDAWRRADSGAVDANYMRI</sequence>
<feature type="transmembrane region" description="Helical" evidence="2">
    <location>
        <begin position="254"/>
        <end position="275"/>
    </location>
</feature>
<keyword evidence="2" id="KW-1133">Transmembrane helix</keyword>
<dbReference type="AlphaFoldDB" id="A0AAD5Q965"/>
<dbReference type="InterPro" id="IPR002048">
    <property type="entry name" value="EF_hand_dom"/>
</dbReference>
<keyword evidence="5" id="KW-1185">Reference proteome</keyword>
<dbReference type="SUPFAM" id="SSF47473">
    <property type="entry name" value="EF-hand"/>
    <property type="match status" value="1"/>
</dbReference>
<organism evidence="4 5">
    <name type="scientific">Pythium insidiosum</name>
    <name type="common">Pythiosis disease agent</name>
    <dbReference type="NCBI Taxonomy" id="114742"/>
    <lineage>
        <taxon>Eukaryota</taxon>
        <taxon>Sar</taxon>
        <taxon>Stramenopiles</taxon>
        <taxon>Oomycota</taxon>
        <taxon>Peronosporomycetes</taxon>
        <taxon>Pythiales</taxon>
        <taxon>Pythiaceae</taxon>
        <taxon>Pythium</taxon>
    </lineage>
</organism>
<dbReference type="Proteomes" id="UP001209570">
    <property type="component" value="Unassembled WGS sequence"/>
</dbReference>
<dbReference type="GO" id="GO:0005509">
    <property type="term" value="F:calcium ion binding"/>
    <property type="evidence" value="ECO:0007669"/>
    <property type="project" value="InterPro"/>
</dbReference>
<dbReference type="EMBL" id="JAKCXM010000128">
    <property type="protein sequence ID" value="KAJ0401429.1"/>
    <property type="molecule type" value="Genomic_DNA"/>
</dbReference>
<evidence type="ECO:0000259" key="3">
    <source>
        <dbReference type="PROSITE" id="PS50222"/>
    </source>
</evidence>
<proteinExistence type="predicted"/>
<keyword evidence="2" id="KW-0812">Transmembrane</keyword>
<evidence type="ECO:0000313" key="5">
    <source>
        <dbReference type="Proteomes" id="UP001209570"/>
    </source>
</evidence>
<dbReference type="InterPro" id="IPR018247">
    <property type="entry name" value="EF_Hand_1_Ca_BS"/>
</dbReference>
<protein>
    <recommendedName>
        <fullName evidence="3">EF-hand domain-containing protein</fullName>
    </recommendedName>
</protein>
<feature type="transmembrane region" description="Helical" evidence="2">
    <location>
        <begin position="97"/>
        <end position="117"/>
    </location>
</feature>
<feature type="transmembrane region" description="Helical" evidence="2">
    <location>
        <begin position="221"/>
        <end position="242"/>
    </location>
</feature>